<evidence type="ECO:0000313" key="3">
    <source>
        <dbReference type="Proteomes" id="UP001140272"/>
    </source>
</evidence>
<evidence type="ECO:0000259" key="1">
    <source>
        <dbReference type="Pfam" id="PF12804"/>
    </source>
</evidence>
<feature type="domain" description="MobA-like NTP transferase" evidence="1">
    <location>
        <begin position="9"/>
        <end position="118"/>
    </location>
</feature>
<dbReference type="GO" id="GO:0016779">
    <property type="term" value="F:nucleotidyltransferase activity"/>
    <property type="evidence" value="ECO:0007669"/>
    <property type="project" value="UniProtKB-ARBA"/>
</dbReference>
<dbReference type="EMBL" id="JACKRN010000872">
    <property type="protein sequence ID" value="MCV7073521.1"/>
    <property type="molecule type" value="Genomic_DNA"/>
</dbReference>
<evidence type="ECO:0000313" key="2">
    <source>
        <dbReference type="EMBL" id="MCV7073521.1"/>
    </source>
</evidence>
<accession>A0A9X2YIY7</accession>
<dbReference type="Pfam" id="PF12804">
    <property type="entry name" value="NTP_transf_3"/>
    <property type="match status" value="1"/>
</dbReference>
<dbReference type="PANTHER" id="PTHR43777">
    <property type="entry name" value="MOLYBDENUM COFACTOR CYTIDYLYLTRANSFERASE"/>
    <property type="match status" value="1"/>
</dbReference>
<dbReference type="InterPro" id="IPR025877">
    <property type="entry name" value="MobA-like_NTP_Trfase"/>
</dbReference>
<dbReference type="SUPFAM" id="SSF53448">
    <property type="entry name" value="Nucleotide-diphospho-sugar transferases"/>
    <property type="match status" value="1"/>
</dbReference>
<protein>
    <submittedName>
        <fullName evidence="2">NTP transferase domain-containing protein</fullName>
    </submittedName>
</protein>
<reference evidence="2" key="1">
    <citation type="submission" date="2020-07" db="EMBL/GenBank/DDBJ databases">
        <authorList>
            <person name="Pettersson B.M.F."/>
            <person name="Behra P.R.K."/>
            <person name="Ramesh M."/>
            <person name="Das S."/>
            <person name="Dasgupta S."/>
            <person name="Kirsebom L.A."/>
        </authorList>
    </citation>
    <scope>NUCLEOTIDE SEQUENCE</scope>
    <source>
        <strain evidence="2">DSM 45406</strain>
    </source>
</reference>
<dbReference type="PANTHER" id="PTHR43777:SF1">
    <property type="entry name" value="MOLYBDENUM COFACTOR CYTIDYLYLTRANSFERASE"/>
    <property type="match status" value="1"/>
</dbReference>
<sequence length="163" mass="16561">MTQQLSAAGVVLAAGAGTRYGMPKALAEGGEWVASAVAALRNGGCGDVVVVLGAAVEGVDVPARACAVVARDWADGLSASVRAGLLALGEGVDYAVLTTVDTPDVTAAAVRPGADRGRRLRSGARELRRTTGAPRGHRAQALARAARRAVRRRGRRAVSAVAR</sequence>
<proteinExistence type="predicted"/>
<dbReference type="AlphaFoldDB" id="A0A9X2YIY7"/>
<dbReference type="Proteomes" id="UP001140272">
    <property type="component" value="Unassembled WGS sequence"/>
</dbReference>
<organism evidence="2 3">
    <name type="scientific">Mycolicibacterium rufum</name>
    <dbReference type="NCBI Taxonomy" id="318424"/>
    <lineage>
        <taxon>Bacteria</taxon>
        <taxon>Bacillati</taxon>
        <taxon>Actinomycetota</taxon>
        <taxon>Actinomycetes</taxon>
        <taxon>Mycobacteriales</taxon>
        <taxon>Mycobacteriaceae</taxon>
        <taxon>Mycolicibacterium</taxon>
    </lineage>
</organism>
<dbReference type="InterPro" id="IPR029044">
    <property type="entry name" value="Nucleotide-diphossugar_trans"/>
</dbReference>
<gene>
    <name evidence="2" type="ORF">H7H73_27580</name>
</gene>
<name>A0A9X2YIY7_9MYCO</name>
<keyword evidence="2" id="KW-0808">Transferase</keyword>
<comment type="caution">
    <text evidence="2">The sequence shown here is derived from an EMBL/GenBank/DDBJ whole genome shotgun (WGS) entry which is preliminary data.</text>
</comment>
<reference evidence="2" key="2">
    <citation type="journal article" date="2022" name="BMC Genomics">
        <title>Comparative genome analysis of mycobacteria focusing on tRNA and non-coding RNA.</title>
        <authorList>
            <person name="Behra P.R.K."/>
            <person name="Pettersson B.M.F."/>
            <person name="Ramesh M."/>
            <person name="Das S."/>
            <person name="Dasgupta S."/>
            <person name="Kirsebom L.A."/>
        </authorList>
    </citation>
    <scope>NUCLEOTIDE SEQUENCE</scope>
    <source>
        <strain evidence="2">DSM 45406</strain>
    </source>
</reference>
<dbReference type="Gene3D" id="3.90.550.10">
    <property type="entry name" value="Spore Coat Polysaccharide Biosynthesis Protein SpsA, Chain A"/>
    <property type="match status" value="1"/>
</dbReference>